<protein>
    <recommendedName>
        <fullName evidence="4">WIYLD domain-containing protein</fullName>
    </recommendedName>
</protein>
<gene>
    <name evidence="5" type="ORF">SADUNF_Sadunf03G0074900</name>
</gene>
<dbReference type="EMBL" id="JADGMS010000003">
    <property type="protein sequence ID" value="KAF9685634.1"/>
    <property type="molecule type" value="Genomic_DNA"/>
</dbReference>
<evidence type="ECO:0000313" key="5">
    <source>
        <dbReference type="EMBL" id="KAF9685634.1"/>
    </source>
</evidence>
<dbReference type="OrthoDB" id="1898570at2759"/>
<dbReference type="Proteomes" id="UP000657918">
    <property type="component" value="Unassembled WGS sequence"/>
</dbReference>
<proteinExistence type="predicted"/>
<feature type="domain" description="WIYLD" evidence="4">
    <location>
        <begin position="76"/>
        <end position="135"/>
    </location>
</feature>
<evidence type="ECO:0000256" key="3">
    <source>
        <dbReference type="SAM" id="SignalP"/>
    </source>
</evidence>
<feature type="region of interest" description="Disordered" evidence="2">
    <location>
        <begin position="155"/>
        <end position="174"/>
    </location>
</feature>
<dbReference type="Pfam" id="PF10440">
    <property type="entry name" value="WIYLD"/>
    <property type="match status" value="1"/>
</dbReference>
<feature type="compositionally biased region" description="Low complexity" evidence="2">
    <location>
        <begin position="158"/>
        <end position="174"/>
    </location>
</feature>
<dbReference type="InterPro" id="IPR043017">
    <property type="entry name" value="WIYLD_dom_sf"/>
</dbReference>
<feature type="signal peptide" evidence="3">
    <location>
        <begin position="1"/>
        <end position="18"/>
    </location>
</feature>
<name>A0A835KHF7_9ROSI</name>
<feature type="region of interest" description="Disordered" evidence="2">
    <location>
        <begin position="55"/>
        <end position="78"/>
    </location>
</feature>
<dbReference type="PANTHER" id="PTHR34271:SF1">
    <property type="entry name" value="NUCLEOLAR HISTONE METHYLTRANSFERASE-RELATED PROTEIN"/>
    <property type="match status" value="1"/>
</dbReference>
<evidence type="ECO:0000313" key="6">
    <source>
        <dbReference type="Proteomes" id="UP000657918"/>
    </source>
</evidence>
<sequence>MWMPRVSLSFLISGLSRWFCSYFGSGVRAILALRWFNGSFPACWLTYKVHHQKRDTERKEESDMRPHAPRPTGRRRKRLTRMDAAVDAMRSYGFSDGLIVSTVKGLLKVYGEEGWPFIEESSYKVLLEALLEDLEKEEQEKSDKLQENQRCGNNIEISAGSTSNGVSVSTGHSTEAVAPASQTDEILLTISQAANPDIALVDGTPASKAGSSWTDINTYENCGEKQSNSDNRVAVMNFGGAQLPGNTNSPTQPTHCVPPSKRRPCYGWISSDEDDDVDVIELAPAPLPAAVAKLLSGIDTPRTRKRRWDVRPEDM</sequence>
<dbReference type="Gene3D" id="1.10.8.850">
    <property type="entry name" value="Histone-lysine N methyltransferase , C-terminal domain-like"/>
    <property type="match status" value="1"/>
</dbReference>
<feature type="compositionally biased region" description="Basic and acidic residues" evidence="2">
    <location>
        <begin position="55"/>
        <end position="66"/>
    </location>
</feature>
<reference evidence="5 6" key="1">
    <citation type="submission" date="2020-10" db="EMBL/GenBank/DDBJ databases">
        <title>Plant Genome Project.</title>
        <authorList>
            <person name="Zhang R.-G."/>
        </authorList>
    </citation>
    <scope>NUCLEOTIDE SEQUENCE [LARGE SCALE GENOMIC DNA]</scope>
    <source>
        <strain evidence="5">FAFU-HL-1</strain>
        <tissue evidence="5">Leaf</tissue>
    </source>
</reference>
<evidence type="ECO:0000259" key="4">
    <source>
        <dbReference type="Pfam" id="PF10440"/>
    </source>
</evidence>
<dbReference type="PANTHER" id="PTHR34271">
    <property type="entry name" value="NUCLEOLAR HISTONE METHYLTRANSFERASE-RELATED PROTEIN"/>
    <property type="match status" value="1"/>
</dbReference>
<comment type="caution">
    <text evidence="5">The sequence shown here is derived from an EMBL/GenBank/DDBJ whole genome shotgun (WGS) entry which is preliminary data.</text>
</comment>
<evidence type="ECO:0000256" key="2">
    <source>
        <dbReference type="SAM" id="MobiDB-lite"/>
    </source>
</evidence>
<keyword evidence="3" id="KW-0732">Signal</keyword>
<keyword evidence="1" id="KW-0175">Coiled coil</keyword>
<keyword evidence="6" id="KW-1185">Reference proteome</keyword>
<accession>A0A835KHF7</accession>
<dbReference type="AlphaFoldDB" id="A0A835KHF7"/>
<evidence type="ECO:0000256" key="1">
    <source>
        <dbReference type="SAM" id="Coils"/>
    </source>
</evidence>
<dbReference type="InterPro" id="IPR018848">
    <property type="entry name" value="WIYLD_domain"/>
</dbReference>
<feature type="chain" id="PRO_5032735632" description="WIYLD domain-containing protein" evidence="3">
    <location>
        <begin position="19"/>
        <end position="315"/>
    </location>
</feature>
<feature type="coiled-coil region" evidence="1">
    <location>
        <begin position="120"/>
        <end position="154"/>
    </location>
</feature>
<organism evidence="5 6">
    <name type="scientific">Salix dunnii</name>
    <dbReference type="NCBI Taxonomy" id="1413687"/>
    <lineage>
        <taxon>Eukaryota</taxon>
        <taxon>Viridiplantae</taxon>
        <taxon>Streptophyta</taxon>
        <taxon>Embryophyta</taxon>
        <taxon>Tracheophyta</taxon>
        <taxon>Spermatophyta</taxon>
        <taxon>Magnoliopsida</taxon>
        <taxon>eudicotyledons</taxon>
        <taxon>Gunneridae</taxon>
        <taxon>Pentapetalae</taxon>
        <taxon>rosids</taxon>
        <taxon>fabids</taxon>
        <taxon>Malpighiales</taxon>
        <taxon>Salicaceae</taxon>
        <taxon>Saliceae</taxon>
        <taxon>Salix</taxon>
    </lineage>
</organism>